<evidence type="ECO:0000313" key="4">
    <source>
        <dbReference type="Proteomes" id="UP001054252"/>
    </source>
</evidence>
<gene>
    <name evidence="3" type="ORF">SLEP1_g43672</name>
</gene>
<dbReference type="AlphaFoldDB" id="A0AAV5LE48"/>
<dbReference type="PANTHER" id="PTHR48104:SF2">
    <property type="entry name" value="METACASPASE-1-LIKE ISOFORM X1"/>
    <property type="match status" value="1"/>
</dbReference>
<dbReference type="Gene3D" id="3.40.50.12660">
    <property type="match status" value="1"/>
</dbReference>
<dbReference type="InterPro" id="IPR050452">
    <property type="entry name" value="Metacaspase"/>
</dbReference>
<evidence type="ECO:0000259" key="2">
    <source>
        <dbReference type="Pfam" id="PF00656"/>
    </source>
</evidence>
<dbReference type="GO" id="GO:0004197">
    <property type="term" value="F:cysteine-type endopeptidase activity"/>
    <property type="evidence" value="ECO:0007669"/>
    <property type="project" value="InterPro"/>
</dbReference>
<keyword evidence="4" id="KW-1185">Reference proteome</keyword>
<dbReference type="InterPro" id="IPR011600">
    <property type="entry name" value="Pept_C14_caspase"/>
</dbReference>
<dbReference type="GO" id="GO:0006508">
    <property type="term" value="P:proteolysis"/>
    <property type="evidence" value="ECO:0007669"/>
    <property type="project" value="InterPro"/>
</dbReference>
<proteinExistence type="inferred from homology"/>
<comment type="similarity">
    <text evidence="1">Belongs to the peptidase C14B family.</text>
</comment>
<dbReference type="SUPFAM" id="SSF52129">
    <property type="entry name" value="Caspase-like"/>
    <property type="match status" value="1"/>
</dbReference>
<evidence type="ECO:0000313" key="3">
    <source>
        <dbReference type="EMBL" id="GKV35402.1"/>
    </source>
</evidence>
<organism evidence="3 4">
    <name type="scientific">Rubroshorea leprosula</name>
    <dbReference type="NCBI Taxonomy" id="152421"/>
    <lineage>
        <taxon>Eukaryota</taxon>
        <taxon>Viridiplantae</taxon>
        <taxon>Streptophyta</taxon>
        <taxon>Embryophyta</taxon>
        <taxon>Tracheophyta</taxon>
        <taxon>Spermatophyta</taxon>
        <taxon>Magnoliopsida</taxon>
        <taxon>eudicotyledons</taxon>
        <taxon>Gunneridae</taxon>
        <taxon>Pentapetalae</taxon>
        <taxon>rosids</taxon>
        <taxon>malvids</taxon>
        <taxon>Malvales</taxon>
        <taxon>Dipterocarpaceae</taxon>
        <taxon>Rubroshorea</taxon>
    </lineage>
</organism>
<sequence length="372" mass="42166">MEYTTILSCPRCSKTVRVKKKSRSIYCSTCKSLVSLPDDCEQQLIQAPRPQQQQQRRHHIRCSVAHLINKTQGISISRDYSSTSAESLNFPVEFPLGRRSKKRAVLCGVSYKNWKYNLKGTVNDVKNIRDLLMSKYGYPKEYIRVLTEEEPDPRYIPAKANILSSLIWLVGDNKPGDSLVFFYSGHGLQQPDFENDEHDGLDETICPSDFWKEGMIVDNDLNSILVYPLKNDVKLHAIFDSCHSGTILDLPHMYDRKKKRWIDNKPPSGDYKGTVGGLAITISACTDGEKASDSTAFTGKMNGALTYPLVDLLKKFPGPTYGDLFDLMEDTFYKVNYQGGNILKKMFSSKLSQTPLLSSSEEFDPYKIHIEL</sequence>
<feature type="domain" description="Peptidase C14 caspase" evidence="2">
    <location>
        <begin position="102"/>
        <end position="360"/>
    </location>
</feature>
<accession>A0AAV5LE48</accession>
<dbReference type="GO" id="GO:0005737">
    <property type="term" value="C:cytoplasm"/>
    <property type="evidence" value="ECO:0007669"/>
    <property type="project" value="TreeGrafter"/>
</dbReference>
<reference evidence="3 4" key="1">
    <citation type="journal article" date="2021" name="Commun. Biol.">
        <title>The genome of Shorea leprosula (Dipterocarpaceae) highlights the ecological relevance of drought in aseasonal tropical rainforests.</title>
        <authorList>
            <person name="Ng K.K.S."/>
            <person name="Kobayashi M.J."/>
            <person name="Fawcett J.A."/>
            <person name="Hatakeyama M."/>
            <person name="Paape T."/>
            <person name="Ng C.H."/>
            <person name="Ang C.C."/>
            <person name="Tnah L.H."/>
            <person name="Lee C.T."/>
            <person name="Nishiyama T."/>
            <person name="Sese J."/>
            <person name="O'Brien M.J."/>
            <person name="Copetti D."/>
            <person name="Mohd Noor M.I."/>
            <person name="Ong R.C."/>
            <person name="Putra M."/>
            <person name="Sireger I.Z."/>
            <person name="Indrioko S."/>
            <person name="Kosugi Y."/>
            <person name="Izuno A."/>
            <person name="Isagi Y."/>
            <person name="Lee S.L."/>
            <person name="Shimizu K.K."/>
        </authorList>
    </citation>
    <scope>NUCLEOTIDE SEQUENCE [LARGE SCALE GENOMIC DNA]</scope>
    <source>
        <strain evidence="3">214</strain>
    </source>
</reference>
<name>A0AAV5LE48_9ROSI</name>
<dbReference type="EMBL" id="BPVZ01000110">
    <property type="protein sequence ID" value="GKV35402.1"/>
    <property type="molecule type" value="Genomic_DNA"/>
</dbReference>
<protein>
    <recommendedName>
        <fullName evidence="2">Peptidase C14 caspase domain-containing protein</fullName>
    </recommendedName>
</protein>
<dbReference type="PANTHER" id="PTHR48104">
    <property type="entry name" value="METACASPASE-4"/>
    <property type="match status" value="1"/>
</dbReference>
<comment type="caution">
    <text evidence="3">The sequence shown here is derived from an EMBL/GenBank/DDBJ whole genome shotgun (WGS) entry which is preliminary data.</text>
</comment>
<dbReference type="InterPro" id="IPR029030">
    <property type="entry name" value="Caspase-like_dom_sf"/>
</dbReference>
<dbReference type="Proteomes" id="UP001054252">
    <property type="component" value="Unassembled WGS sequence"/>
</dbReference>
<evidence type="ECO:0000256" key="1">
    <source>
        <dbReference type="ARBA" id="ARBA00009005"/>
    </source>
</evidence>
<dbReference type="Pfam" id="PF00656">
    <property type="entry name" value="Peptidase_C14"/>
    <property type="match status" value="1"/>
</dbReference>